<comment type="similarity">
    <text evidence="2">In the N-terminal section; belongs to the phytochrome family.</text>
</comment>
<dbReference type="SMART" id="SM00388">
    <property type="entry name" value="HisKA"/>
    <property type="match status" value="1"/>
</dbReference>
<comment type="caution">
    <text evidence="13">The sequence shown here is derived from an EMBL/GenBank/DDBJ whole genome shotgun (WGS) entry which is preliminary data.</text>
</comment>
<name>A0ABT7BAG0_9CYAN</name>
<dbReference type="Gene3D" id="3.30.565.10">
    <property type="entry name" value="Histidine kinase-like ATPase, C-terminal domain"/>
    <property type="match status" value="1"/>
</dbReference>
<gene>
    <name evidence="13" type="ORF">PMG25_17085</name>
</gene>
<evidence type="ECO:0000259" key="12">
    <source>
        <dbReference type="PROSITE" id="PS50109"/>
    </source>
</evidence>
<dbReference type="SUPFAM" id="SSF55874">
    <property type="entry name" value="ATPase domain of HSP90 chaperone/DNA topoisomerase II/histidine kinase"/>
    <property type="match status" value="1"/>
</dbReference>
<dbReference type="InterPro" id="IPR036890">
    <property type="entry name" value="HATPase_C_sf"/>
</dbReference>
<dbReference type="PROSITE" id="PS50046">
    <property type="entry name" value="PHYTOCHROME_2"/>
    <property type="match status" value="1"/>
</dbReference>
<dbReference type="EMBL" id="JAQOSO010000088">
    <property type="protein sequence ID" value="MDJ1175807.1"/>
    <property type="molecule type" value="Genomic_DNA"/>
</dbReference>
<evidence type="ECO:0000256" key="3">
    <source>
        <dbReference type="ARBA" id="ARBA00012438"/>
    </source>
</evidence>
<protein>
    <recommendedName>
        <fullName evidence="3">histidine kinase</fullName>
        <ecNumber evidence="3">2.7.13.3</ecNumber>
    </recommendedName>
</protein>
<dbReference type="InterPro" id="IPR016132">
    <property type="entry name" value="Phyto_chromo_attachment"/>
</dbReference>
<evidence type="ECO:0000256" key="4">
    <source>
        <dbReference type="ARBA" id="ARBA00022553"/>
    </source>
</evidence>
<dbReference type="InterPro" id="IPR003018">
    <property type="entry name" value="GAF"/>
</dbReference>
<evidence type="ECO:0000313" key="13">
    <source>
        <dbReference type="EMBL" id="MDJ1175807.1"/>
    </source>
</evidence>
<evidence type="ECO:0000256" key="8">
    <source>
        <dbReference type="ARBA" id="ARBA00022840"/>
    </source>
</evidence>
<dbReference type="SUPFAM" id="SSF55781">
    <property type="entry name" value="GAF domain-like"/>
    <property type="match status" value="1"/>
</dbReference>
<keyword evidence="4" id="KW-0597">Phosphoprotein</keyword>
<comment type="catalytic activity">
    <reaction evidence="1">
        <text>ATP + protein L-histidine = ADP + protein N-phospho-L-histidine.</text>
        <dbReference type="EC" id="2.7.13.3"/>
    </reaction>
</comment>
<organism evidence="13 14">
    <name type="scientific">Roseofilum capinflatum BLCC-M114</name>
    <dbReference type="NCBI Taxonomy" id="3022440"/>
    <lineage>
        <taxon>Bacteria</taxon>
        <taxon>Bacillati</taxon>
        <taxon>Cyanobacteriota</taxon>
        <taxon>Cyanophyceae</taxon>
        <taxon>Desertifilales</taxon>
        <taxon>Desertifilaceae</taxon>
        <taxon>Roseofilum</taxon>
        <taxon>Roseofilum capinflatum</taxon>
    </lineage>
</organism>
<dbReference type="InterPro" id="IPR036097">
    <property type="entry name" value="HisK_dim/P_sf"/>
</dbReference>
<evidence type="ECO:0000256" key="7">
    <source>
        <dbReference type="ARBA" id="ARBA00022777"/>
    </source>
</evidence>
<keyword evidence="9" id="KW-0902">Two-component regulatory system</keyword>
<dbReference type="PANTHER" id="PTHR43065">
    <property type="entry name" value="SENSOR HISTIDINE KINASE"/>
    <property type="match status" value="1"/>
</dbReference>
<dbReference type="Pfam" id="PF02518">
    <property type="entry name" value="HATPase_c"/>
    <property type="match status" value="1"/>
</dbReference>
<dbReference type="Gene3D" id="1.10.287.130">
    <property type="match status" value="1"/>
</dbReference>
<evidence type="ECO:0000313" key="14">
    <source>
        <dbReference type="Proteomes" id="UP001235849"/>
    </source>
</evidence>
<dbReference type="SUPFAM" id="SSF47384">
    <property type="entry name" value="Homodimeric domain of signal transducing histidine kinase"/>
    <property type="match status" value="1"/>
</dbReference>
<keyword evidence="10" id="KW-0175">Coiled coil</keyword>
<evidence type="ECO:0000259" key="11">
    <source>
        <dbReference type="PROSITE" id="PS50046"/>
    </source>
</evidence>
<keyword evidence="7" id="KW-0418">Kinase</keyword>
<dbReference type="Proteomes" id="UP001235849">
    <property type="component" value="Unassembled WGS sequence"/>
</dbReference>
<reference evidence="13 14" key="1">
    <citation type="submission" date="2023-01" db="EMBL/GenBank/DDBJ databases">
        <title>Novel diversity within Roseofilum (Cyanobacteria; Desertifilaceae) from marine benthic mats with descriptions of four novel species.</title>
        <authorList>
            <person name="Wang Y."/>
            <person name="Berthold D.E."/>
            <person name="Hu J."/>
            <person name="Lefler F.W."/>
            <person name="Laughinghouse H.D. IV."/>
        </authorList>
    </citation>
    <scope>NUCLEOTIDE SEQUENCE [LARGE SCALE GENOMIC DNA]</scope>
    <source>
        <strain evidence="13 14">BLCC-M114</strain>
    </source>
</reference>
<dbReference type="PROSITE" id="PS50109">
    <property type="entry name" value="HIS_KIN"/>
    <property type="match status" value="1"/>
</dbReference>
<keyword evidence="6" id="KW-0547">Nucleotide-binding</keyword>
<feature type="domain" description="Phytochrome chromophore attachment site" evidence="11">
    <location>
        <begin position="66"/>
        <end position="204"/>
    </location>
</feature>
<dbReference type="InterPro" id="IPR005467">
    <property type="entry name" value="His_kinase_dom"/>
</dbReference>
<keyword evidence="5" id="KW-0808">Transferase</keyword>
<keyword evidence="8 13" id="KW-0067">ATP-binding</keyword>
<evidence type="ECO:0000256" key="5">
    <source>
        <dbReference type="ARBA" id="ARBA00022679"/>
    </source>
</evidence>
<dbReference type="GO" id="GO:0005524">
    <property type="term" value="F:ATP binding"/>
    <property type="evidence" value="ECO:0007669"/>
    <property type="project" value="UniProtKB-KW"/>
</dbReference>
<sequence>MNALTTLTIALPCRFIMNHIVSDAQEKMTLTWNQAGQDVRCNLSSDRLIYYRLLTETIAKIRSSLDLDTILRTTVVQLLEVLNTDRVAVFQLNPNLAGQGEVICEDVKSPWKPASSIQVYDRCFGEEFAAEYLKGRISAIPDIYAPHISDCHRDILAQFQVRANLVAPLVKGNELWGLLCIHECGQSRVWTSTEIEFVSQISQQLGVAIQQADLLERTKNQAQELKQTLEQLQHTQAQMIQNEKMVSLGHLVAGVAHEINNPVSFIHGNLDYVQEYAQDLVQLLNDYQQAYPDPVPELQESLEDKDVEFIQEDLEQILTSMQSGTERIQGIVKSLRNFSRMDEAELKAVEIHEGIDSTLVILNHRLEAKEDRPAIEVVKEYGDLPLIDCYPAQLNQVFMHLLSNAIDALDQQGGDHPQIQIKTELEGSKVRISIADNGNGIPESMRSQVFDPFFTTKPPGKGTGLGLSICYSIIVEKHYGQLLCDSSPEGGTRFTIELQPELIRKDYPD</sequence>
<dbReference type="EC" id="2.7.13.3" evidence="3"/>
<dbReference type="InterPro" id="IPR003594">
    <property type="entry name" value="HATPase_dom"/>
</dbReference>
<dbReference type="InterPro" id="IPR003661">
    <property type="entry name" value="HisK_dim/P_dom"/>
</dbReference>
<dbReference type="CDD" id="cd00082">
    <property type="entry name" value="HisKA"/>
    <property type="match status" value="1"/>
</dbReference>
<dbReference type="InterPro" id="IPR029016">
    <property type="entry name" value="GAF-like_dom_sf"/>
</dbReference>
<feature type="coiled-coil region" evidence="10">
    <location>
        <begin position="208"/>
        <end position="242"/>
    </location>
</feature>
<evidence type="ECO:0000256" key="6">
    <source>
        <dbReference type="ARBA" id="ARBA00022741"/>
    </source>
</evidence>
<evidence type="ECO:0000256" key="10">
    <source>
        <dbReference type="SAM" id="Coils"/>
    </source>
</evidence>
<accession>A0ABT7BAG0</accession>
<dbReference type="PRINTS" id="PR00344">
    <property type="entry name" value="BCTRLSENSOR"/>
</dbReference>
<dbReference type="RefSeq" id="WP_283768104.1">
    <property type="nucleotide sequence ID" value="NZ_JAQOSO010000088.1"/>
</dbReference>
<evidence type="ECO:0000256" key="2">
    <source>
        <dbReference type="ARBA" id="ARBA00006402"/>
    </source>
</evidence>
<dbReference type="InterPro" id="IPR004358">
    <property type="entry name" value="Sig_transdc_His_kin-like_C"/>
</dbReference>
<proteinExistence type="inferred from homology"/>
<dbReference type="PANTHER" id="PTHR43065:SF10">
    <property type="entry name" value="PEROXIDE STRESS-ACTIVATED HISTIDINE KINASE MAK3"/>
    <property type="match status" value="1"/>
</dbReference>
<keyword evidence="14" id="KW-1185">Reference proteome</keyword>
<dbReference type="SMART" id="SM00065">
    <property type="entry name" value="GAF"/>
    <property type="match status" value="1"/>
</dbReference>
<dbReference type="SMART" id="SM00387">
    <property type="entry name" value="HATPase_c"/>
    <property type="match status" value="1"/>
</dbReference>
<dbReference type="Pfam" id="PF01590">
    <property type="entry name" value="GAF"/>
    <property type="match status" value="1"/>
</dbReference>
<dbReference type="Gene3D" id="3.30.450.40">
    <property type="match status" value="1"/>
</dbReference>
<evidence type="ECO:0000256" key="9">
    <source>
        <dbReference type="ARBA" id="ARBA00023012"/>
    </source>
</evidence>
<evidence type="ECO:0000256" key="1">
    <source>
        <dbReference type="ARBA" id="ARBA00000085"/>
    </source>
</evidence>
<feature type="domain" description="Histidine kinase" evidence="12">
    <location>
        <begin position="254"/>
        <end position="502"/>
    </location>
</feature>